<dbReference type="PATRIC" id="fig|176090.4.peg.1281"/>
<dbReference type="EMBL" id="JPEN01000073">
    <property type="protein sequence ID" value="KGM36922.1"/>
    <property type="molecule type" value="Genomic_DNA"/>
</dbReference>
<dbReference type="RefSeq" id="WP_037617051.1">
    <property type="nucleotide sequence ID" value="NZ_JPEN01000073.1"/>
</dbReference>
<dbReference type="InterPro" id="IPR020084">
    <property type="entry name" value="NUDIX_hydrolase_CS"/>
</dbReference>
<dbReference type="CDD" id="cd04693">
    <property type="entry name" value="NUDIX_Hydrolase"/>
    <property type="match status" value="1"/>
</dbReference>
<comment type="similarity">
    <text evidence="1">Belongs to the Nudix hydrolase family.</text>
</comment>
<dbReference type="Gene3D" id="3.90.79.10">
    <property type="entry name" value="Nucleoside Triphosphate Pyrophosphohydrolase"/>
    <property type="match status" value="1"/>
</dbReference>
<keyword evidence="2 4" id="KW-0378">Hydrolase</keyword>
<dbReference type="GO" id="GO:0016787">
    <property type="term" value="F:hydrolase activity"/>
    <property type="evidence" value="ECO:0007669"/>
    <property type="project" value="UniProtKB-KW"/>
</dbReference>
<feature type="domain" description="Nudix hydrolase" evidence="3">
    <location>
        <begin position="28"/>
        <end position="157"/>
    </location>
</feature>
<dbReference type="PROSITE" id="PS00893">
    <property type="entry name" value="NUDIX_BOX"/>
    <property type="match status" value="1"/>
</dbReference>
<dbReference type="PROSITE" id="PS51462">
    <property type="entry name" value="NUDIX"/>
    <property type="match status" value="1"/>
</dbReference>
<comment type="caution">
    <text evidence="4">The sequence shown here is derived from an EMBL/GenBank/DDBJ whole genome shotgun (WGS) entry which is preliminary data.</text>
</comment>
<keyword evidence="5" id="KW-1185">Reference proteome</keyword>
<dbReference type="STRING" id="176090.SSIN_1320"/>
<dbReference type="Proteomes" id="UP000030019">
    <property type="component" value="Unassembled WGS sequence"/>
</dbReference>
<name>A0A0A0DIY8_9STRE</name>
<reference evidence="4 5" key="1">
    <citation type="submission" date="2014-06" db="EMBL/GenBank/DDBJ databases">
        <authorList>
            <person name="Teng J.L."/>
            <person name="Huang Y."/>
            <person name="Tse H."/>
            <person name="Lau S.K."/>
            <person name="Woo P.C."/>
        </authorList>
    </citation>
    <scope>NUCLEOTIDE SEQUENCE [LARGE SCALE GENOMIC DNA]</scope>
    <source>
        <strain evidence="4 5">HKU4</strain>
    </source>
</reference>
<dbReference type="AlphaFoldDB" id="A0A0A0DIY8"/>
<dbReference type="PANTHER" id="PTHR43736">
    <property type="entry name" value="ADP-RIBOSE PYROPHOSPHATASE"/>
    <property type="match status" value="1"/>
</dbReference>
<accession>A0A0A0DIY8</accession>
<dbReference type="eggNOG" id="COG1051">
    <property type="taxonomic scope" value="Bacteria"/>
</dbReference>
<evidence type="ECO:0000256" key="2">
    <source>
        <dbReference type="ARBA" id="ARBA00022801"/>
    </source>
</evidence>
<gene>
    <name evidence="4" type="ORF">SSIN_1320</name>
</gene>
<dbReference type="Pfam" id="PF00293">
    <property type="entry name" value="NUDIX"/>
    <property type="match status" value="1"/>
</dbReference>
<organism evidence="4 5">
    <name type="scientific">Streptococcus sinensis</name>
    <dbReference type="NCBI Taxonomy" id="176090"/>
    <lineage>
        <taxon>Bacteria</taxon>
        <taxon>Bacillati</taxon>
        <taxon>Bacillota</taxon>
        <taxon>Bacilli</taxon>
        <taxon>Lactobacillales</taxon>
        <taxon>Streptococcaceae</taxon>
        <taxon>Streptococcus</taxon>
    </lineage>
</organism>
<dbReference type="PANTHER" id="PTHR43736:SF1">
    <property type="entry name" value="DIHYDRONEOPTERIN TRIPHOSPHATE DIPHOSPHATASE"/>
    <property type="match status" value="1"/>
</dbReference>
<evidence type="ECO:0000313" key="5">
    <source>
        <dbReference type="Proteomes" id="UP000030019"/>
    </source>
</evidence>
<protein>
    <submittedName>
        <fullName evidence="4">Putative Nudix hydrolase YfcD</fullName>
        <ecNumber evidence="4">3.6.-.-</ecNumber>
    </submittedName>
</protein>
<dbReference type="EC" id="3.6.-.-" evidence="4"/>
<evidence type="ECO:0000259" key="3">
    <source>
        <dbReference type="PROSITE" id="PS51462"/>
    </source>
</evidence>
<dbReference type="SUPFAM" id="SSF55811">
    <property type="entry name" value="Nudix"/>
    <property type="match status" value="1"/>
</dbReference>
<proteinExistence type="inferred from homology"/>
<evidence type="ECO:0000256" key="1">
    <source>
        <dbReference type="ARBA" id="ARBA00005582"/>
    </source>
</evidence>
<dbReference type="InterPro" id="IPR015797">
    <property type="entry name" value="NUDIX_hydrolase-like_dom_sf"/>
</dbReference>
<dbReference type="InterPro" id="IPR000086">
    <property type="entry name" value="NUDIX_hydrolase_dom"/>
</dbReference>
<sequence length="166" mass="19070">MEVWNAYDFNRNILPYLLVRGEPVPKGQFHLCVNVLVRHEDGDILVMRRSASKPLYPGYYEFGAGGSVLAHESSLVAAHRELEEETGLVPDSMELLAQRTEVADQCHFDYYLALVSGDKTSISYQEGETDGHIWLPVSQLSDFIESHPCFRHQKQILRRLIKRWHS</sequence>
<evidence type="ECO:0000313" key="4">
    <source>
        <dbReference type="EMBL" id="KGM36922.1"/>
    </source>
</evidence>